<name>A0ABW5A1I6_9BACL</name>
<organism evidence="10 11">
    <name type="scientific">Tumebacillus lipolyticus</name>
    <dbReference type="NCBI Taxonomy" id="1280370"/>
    <lineage>
        <taxon>Bacteria</taxon>
        <taxon>Bacillati</taxon>
        <taxon>Bacillota</taxon>
        <taxon>Bacilli</taxon>
        <taxon>Bacillales</taxon>
        <taxon>Alicyclobacillaceae</taxon>
        <taxon>Tumebacillus</taxon>
    </lineage>
</organism>
<dbReference type="Proteomes" id="UP001597343">
    <property type="component" value="Unassembled WGS sequence"/>
</dbReference>
<dbReference type="Pfam" id="PF00005">
    <property type="entry name" value="ABC_tran"/>
    <property type="match status" value="2"/>
</dbReference>
<feature type="domain" description="ABC transporter" evidence="9">
    <location>
        <begin position="13"/>
        <end position="237"/>
    </location>
</feature>
<keyword evidence="8" id="KW-0472">Membrane</keyword>
<keyword evidence="3" id="KW-0813">Transport</keyword>
<dbReference type="SMART" id="SM00382">
    <property type="entry name" value="AAA"/>
    <property type="match status" value="2"/>
</dbReference>
<evidence type="ECO:0000313" key="11">
    <source>
        <dbReference type="Proteomes" id="UP001597343"/>
    </source>
</evidence>
<keyword evidence="7" id="KW-1278">Translocase</keyword>
<accession>A0ABW5A1I6</accession>
<dbReference type="PANTHER" id="PTHR43553">
    <property type="entry name" value="HEAVY METAL TRANSPORTER"/>
    <property type="match status" value="1"/>
</dbReference>
<evidence type="ECO:0000256" key="4">
    <source>
        <dbReference type="ARBA" id="ARBA00022475"/>
    </source>
</evidence>
<keyword evidence="4" id="KW-1003">Cell membrane</keyword>
<evidence type="ECO:0000256" key="5">
    <source>
        <dbReference type="ARBA" id="ARBA00022741"/>
    </source>
</evidence>
<evidence type="ECO:0000256" key="3">
    <source>
        <dbReference type="ARBA" id="ARBA00022448"/>
    </source>
</evidence>
<evidence type="ECO:0000313" key="10">
    <source>
        <dbReference type="EMBL" id="MFD2171820.1"/>
    </source>
</evidence>
<dbReference type="SUPFAM" id="SSF52540">
    <property type="entry name" value="P-loop containing nucleoside triphosphate hydrolases"/>
    <property type="match status" value="2"/>
</dbReference>
<proteinExistence type="inferred from homology"/>
<evidence type="ECO:0000256" key="2">
    <source>
        <dbReference type="ARBA" id="ARBA00005417"/>
    </source>
</evidence>
<dbReference type="InterPro" id="IPR003439">
    <property type="entry name" value="ABC_transporter-like_ATP-bd"/>
</dbReference>
<dbReference type="EMBL" id="JBHUIO010000011">
    <property type="protein sequence ID" value="MFD2171820.1"/>
    <property type="molecule type" value="Genomic_DNA"/>
</dbReference>
<dbReference type="CDD" id="cd03225">
    <property type="entry name" value="ABC_cobalt_CbiO_domain1"/>
    <property type="match status" value="2"/>
</dbReference>
<dbReference type="Gene3D" id="3.40.50.300">
    <property type="entry name" value="P-loop containing nucleotide triphosphate hydrolases"/>
    <property type="match status" value="2"/>
</dbReference>
<evidence type="ECO:0000256" key="6">
    <source>
        <dbReference type="ARBA" id="ARBA00022840"/>
    </source>
</evidence>
<dbReference type="InterPro" id="IPR017871">
    <property type="entry name" value="ABC_transporter-like_CS"/>
</dbReference>
<evidence type="ECO:0000256" key="7">
    <source>
        <dbReference type="ARBA" id="ARBA00022967"/>
    </source>
</evidence>
<evidence type="ECO:0000256" key="1">
    <source>
        <dbReference type="ARBA" id="ARBA00004202"/>
    </source>
</evidence>
<dbReference type="InterPro" id="IPR050095">
    <property type="entry name" value="ECF_ABC_transporter_ATP-bd"/>
</dbReference>
<dbReference type="InterPro" id="IPR027417">
    <property type="entry name" value="P-loop_NTPase"/>
</dbReference>
<keyword evidence="11" id="KW-1185">Reference proteome</keyword>
<evidence type="ECO:0000256" key="8">
    <source>
        <dbReference type="ARBA" id="ARBA00023136"/>
    </source>
</evidence>
<protein>
    <submittedName>
        <fullName evidence="10">ABC transporter ATP-binding protein</fullName>
    </submittedName>
</protein>
<evidence type="ECO:0000259" key="9">
    <source>
        <dbReference type="PROSITE" id="PS50893"/>
    </source>
</evidence>
<gene>
    <name evidence="10" type="ORF">ACFSOY_17800</name>
</gene>
<comment type="caution">
    <text evidence="10">The sequence shown here is derived from an EMBL/GenBank/DDBJ whole genome shotgun (WGS) entry which is preliminary data.</text>
</comment>
<comment type="subcellular location">
    <subcellularLocation>
        <location evidence="1">Cell membrane</location>
        <topology evidence="1">Peripheral membrane protein</topology>
    </subcellularLocation>
</comment>
<feature type="domain" description="ABC transporter" evidence="9">
    <location>
        <begin position="311"/>
        <end position="544"/>
    </location>
</feature>
<dbReference type="RefSeq" id="WP_386048949.1">
    <property type="nucleotide sequence ID" value="NZ_JBHUIO010000011.1"/>
</dbReference>
<reference evidence="11" key="1">
    <citation type="journal article" date="2019" name="Int. J. Syst. Evol. Microbiol.">
        <title>The Global Catalogue of Microorganisms (GCM) 10K type strain sequencing project: providing services to taxonomists for standard genome sequencing and annotation.</title>
        <authorList>
            <consortium name="The Broad Institute Genomics Platform"/>
            <consortium name="The Broad Institute Genome Sequencing Center for Infectious Disease"/>
            <person name="Wu L."/>
            <person name="Ma J."/>
        </authorList>
    </citation>
    <scope>NUCLEOTIDE SEQUENCE [LARGE SCALE GENOMIC DNA]</scope>
    <source>
        <strain evidence="11">CGMCC 1.13574</strain>
    </source>
</reference>
<sequence length="565" mass="63438">MLNLTDKTPFLGCERVSVQFFDRDTPALQDISIRIAEKESVLLLGPSGCGKSTLAQVLSGIIPRSIEAWMKGEVYRPDRVGVMFQDPDAQFCMLTVEDEIAFSLENRQVPPAQMREQIERLMRQVRLDLPLDKRIAELSGGLKQRLALACLLALEPDVLFFDEPTAQLDPENTGQVLQDIARLRGEKTLVMIEHKLESVMEWIDRVFLFGPDGALQGSGKPEQVLRDHQEAIKRYGIWTPRMWPVTWRELLDDPQHELSQRLERQWRAGNREAGDVEGARIQAELLGAEPATKAPVSPSDAGQHSGREPLLQVRDAELCYRNGQAVWSDVNVSVQPGEWVAIMGPNGAGKSTFLKMVGGLLPAKSGQVLLKGIELGKYKSDALYDCIGFVFQNPEHQFIADTVFDEVAFGGRLARWPKERVERETERLLADFHLQAVAQKNPFTLSQGQKRRLSVAGMLLKNQELLLLDEPTFGQDAATTRELVERIRERNAAGTTVMMATHDVELVASTASRVLVFAEQGLLFDGTAHELFSRPDLLKRASLTEPLAHEYQRRCKERKEEIVCV</sequence>
<keyword evidence="5" id="KW-0547">Nucleotide-binding</keyword>
<dbReference type="PROSITE" id="PS50893">
    <property type="entry name" value="ABC_TRANSPORTER_2"/>
    <property type="match status" value="2"/>
</dbReference>
<keyword evidence="6 10" id="KW-0067">ATP-binding</keyword>
<dbReference type="InterPro" id="IPR015856">
    <property type="entry name" value="ABC_transpr_CbiO/EcfA_su"/>
</dbReference>
<dbReference type="PANTHER" id="PTHR43553:SF19">
    <property type="entry name" value="HMP_THIAMINE IMPORT ATP-BINDING PROTEIN YKOD-RELATED"/>
    <property type="match status" value="1"/>
</dbReference>
<comment type="similarity">
    <text evidence="2">Belongs to the ABC transporter superfamily.</text>
</comment>
<dbReference type="PROSITE" id="PS00211">
    <property type="entry name" value="ABC_TRANSPORTER_1"/>
    <property type="match status" value="1"/>
</dbReference>
<dbReference type="GO" id="GO:0005524">
    <property type="term" value="F:ATP binding"/>
    <property type="evidence" value="ECO:0007669"/>
    <property type="project" value="UniProtKB-KW"/>
</dbReference>
<dbReference type="InterPro" id="IPR003593">
    <property type="entry name" value="AAA+_ATPase"/>
</dbReference>